<proteinExistence type="predicted"/>
<sequence length="381" mass="40000">MTPLDEELARHLRSFPAAPPRPLGEIEVRARMLHRHRRVSAVGLTVTAVAALTVAGTTTSWWGTSSPFDSGPDDRAAAGPLDHAAAPVDCPQTVGDAQAAVDQAVTEGVRHVADTTDVPVPLRLLWSQEAAPAPETASATDYTAAADLLAPYEDACAALPMQNLRLVDLDDGTVTRAVSVSYVDVPYVRDPNAEARTLEAGSTLISVSHQEAGKDGVAASWGTAEGSWMVAGSPLSDDEVVELALAARYTDGQISLDQWSIAADADYMVPARAGNAAVGGVFYQVENDELILTVDSAKENLWLRARVGDEVIEVNGKPGLLHAEPVLVSVTWQVAEEVLASLTTHNASADTTLDIAQSVHPAPGDDPQLIASWQADPASSG</sequence>
<dbReference type="AlphaFoldDB" id="A0A2W2C6B1"/>
<keyword evidence="3" id="KW-1185">Reference proteome</keyword>
<keyword evidence="1" id="KW-0812">Transmembrane</keyword>
<keyword evidence="1" id="KW-1133">Transmembrane helix</keyword>
<comment type="caution">
    <text evidence="2">The sequence shown here is derived from an EMBL/GenBank/DDBJ whole genome shotgun (WGS) entry which is preliminary data.</text>
</comment>
<evidence type="ECO:0000313" key="2">
    <source>
        <dbReference type="EMBL" id="PZF83617.1"/>
    </source>
</evidence>
<keyword evidence="1" id="KW-0472">Membrane</keyword>
<dbReference type="Proteomes" id="UP000248764">
    <property type="component" value="Unassembled WGS sequence"/>
</dbReference>
<evidence type="ECO:0000256" key="1">
    <source>
        <dbReference type="SAM" id="Phobius"/>
    </source>
</evidence>
<feature type="transmembrane region" description="Helical" evidence="1">
    <location>
        <begin position="39"/>
        <end position="62"/>
    </location>
</feature>
<accession>A0A2W2C6B1</accession>
<name>A0A2W2C6B1_9ACTN</name>
<dbReference type="RefSeq" id="WP_111254861.1">
    <property type="nucleotide sequence ID" value="NZ_POTW01000023.1"/>
</dbReference>
<evidence type="ECO:0000313" key="3">
    <source>
        <dbReference type="Proteomes" id="UP000248764"/>
    </source>
</evidence>
<organism evidence="2 3">
    <name type="scientific">Jiangella anatolica</name>
    <dbReference type="NCBI Taxonomy" id="2670374"/>
    <lineage>
        <taxon>Bacteria</taxon>
        <taxon>Bacillati</taxon>
        <taxon>Actinomycetota</taxon>
        <taxon>Actinomycetes</taxon>
        <taxon>Jiangellales</taxon>
        <taxon>Jiangellaceae</taxon>
        <taxon>Jiangella</taxon>
    </lineage>
</organism>
<dbReference type="EMBL" id="POTW01000023">
    <property type="protein sequence ID" value="PZF83617.1"/>
    <property type="molecule type" value="Genomic_DNA"/>
</dbReference>
<protein>
    <submittedName>
        <fullName evidence="2">Uncharacterized protein</fullName>
    </submittedName>
</protein>
<reference evidence="2 3" key="1">
    <citation type="submission" date="2018-01" db="EMBL/GenBank/DDBJ databases">
        <title>Draft genome sequence of Jiangella sp. GTF31.</title>
        <authorList>
            <person name="Sahin N."/>
            <person name="Ay H."/>
            <person name="Saygin H."/>
        </authorList>
    </citation>
    <scope>NUCLEOTIDE SEQUENCE [LARGE SCALE GENOMIC DNA]</scope>
    <source>
        <strain evidence="2 3">GTF31</strain>
    </source>
</reference>
<gene>
    <name evidence="2" type="ORF">C1I92_11825</name>
</gene>